<evidence type="ECO:0000313" key="1">
    <source>
        <dbReference type="EMBL" id="MCM6779090.1"/>
    </source>
</evidence>
<accession>A0A9X2EEY2</accession>
<reference evidence="1" key="1">
    <citation type="submission" date="2022-06" db="EMBL/GenBank/DDBJ databases">
        <title>Novel species in genus nocardia.</title>
        <authorList>
            <person name="Li F."/>
        </authorList>
    </citation>
    <scope>NUCLEOTIDE SEQUENCE</scope>
    <source>
        <strain evidence="1">CDC141</strain>
    </source>
</reference>
<dbReference type="AlphaFoldDB" id="A0A9X2EEY2"/>
<keyword evidence="2" id="KW-1185">Reference proteome</keyword>
<proteinExistence type="predicted"/>
<evidence type="ECO:0000313" key="2">
    <source>
        <dbReference type="Proteomes" id="UP001139157"/>
    </source>
</evidence>
<dbReference type="RefSeq" id="WP_251919007.1">
    <property type="nucleotide sequence ID" value="NZ_JAMRXG010000042.1"/>
</dbReference>
<gene>
    <name evidence="1" type="ORF">NDR86_37010</name>
</gene>
<dbReference type="EMBL" id="JAMRXG010000042">
    <property type="protein sequence ID" value="MCM6779090.1"/>
    <property type="molecule type" value="Genomic_DNA"/>
</dbReference>
<name>A0A9X2EEY2_9NOCA</name>
<comment type="caution">
    <text evidence="1">The sequence shown here is derived from an EMBL/GenBank/DDBJ whole genome shotgun (WGS) entry which is preliminary data.</text>
</comment>
<protein>
    <submittedName>
        <fullName evidence="1">Uncharacterized protein</fullName>
    </submittedName>
</protein>
<sequence>MTHIQPDDMRKNAIGEAGDWPHRAGLAVPEFAYAADRLVRHLFDAGLRLHKLRIGLDRDGSPPAPGSSDALAVEVLDELDVVIHDSGLAMLALVHNTTDFGDGRTHSGRWNRRRGYEQADAG</sequence>
<dbReference type="Proteomes" id="UP001139157">
    <property type="component" value="Unassembled WGS sequence"/>
</dbReference>
<organism evidence="1 2">
    <name type="scientific">Nocardia pulmonis</name>
    <dbReference type="NCBI Taxonomy" id="2951408"/>
    <lineage>
        <taxon>Bacteria</taxon>
        <taxon>Bacillati</taxon>
        <taxon>Actinomycetota</taxon>
        <taxon>Actinomycetes</taxon>
        <taxon>Mycobacteriales</taxon>
        <taxon>Nocardiaceae</taxon>
        <taxon>Nocardia</taxon>
    </lineage>
</organism>